<comment type="catalytic activity">
    <reaction evidence="10">
        <text>ITP + H2O = IMP + diphosphate + H(+)</text>
        <dbReference type="Rhea" id="RHEA:29399"/>
        <dbReference type="ChEBI" id="CHEBI:15377"/>
        <dbReference type="ChEBI" id="CHEBI:15378"/>
        <dbReference type="ChEBI" id="CHEBI:33019"/>
        <dbReference type="ChEBI" id="CHEBI:58053"/>
        <dbReference type="ChEBI" id="CHEBI:61402"/>
        <dbReference type="EC" id="3.6.1.66"/>
    </reaction>
</comment>
<feature type="binding site" evidence="10">
    <location>
        <begin position="156"/>
        <end position="159"/>
    </location>
    <ligand>
        <name>substrate</name>
    </ligand>
</feature>
<dbReference type="GO" id="GO:0036222">
    <property type="term" value="F:XTP diphosphatase activity"/>
    <property type="evidence" value="ECO:0007669"/>
    <property type="project" value="UniProtKB-UniRule"/>
</dbReference>
<feature type="binding site" evidence="10">
    <location>
        <position position="68"/>
    </location>
    <ligand>
        <name>Mg(2+)</name>
        <dbReference type="ChEBI" id="CHEBI:18420"/>
    </ligand>
</feature>
<dbReference type="GO" id="GO:0009146">
    <property type="term" value="P:purine nucleoside triphosphate catabolic process"/>
    <property type="evidence" value="ECO:0007669"/>
    <property type="project" value="UniProtKB-UniRule"/>
</dbReference>
<dbReference type="SUPFAM" id="SSF52972">
    <property type="entry name" value="ITPase-like"/>
    <property type="match status" value="1"/>
</dbReference>
<evidence type="ECO:0000256" key="5">
    <source>
        <dbReference type="ARBA" id="ARBA00022801"/>
    </source>
</evidence>
<dbReference type="PANTHER" id="PTHR11067">
    <property type="entry name" value="INOSINE TRIPHOSPHATE PYROPHOSPHATASE/HAM1 PROTEIN"/>
    <property type="match status" value="1"/>
</dbReference>
<dbReference type="HAMAP" id="MF_01405">
    <property type="entry name" value="Non_canon_purine_NTPase"/>
    <property type="match status" value="1"/>
</dbReference>
<evidence type="ECO:0000256" key="4">
    <source>
        <dbReference type="ARBA" id="ARBA00022741"/>
    </source>
</evidence>
<gene>
    <name evidence="12" type="ORF">FHX41_4822</name>
</gene>
<dbReference type="RefSeq" id="WP_141972360.1">
    <property type="nucleotide sequence ID" value="NZ_VFPO01000001.1"/>
</dbReference>
<sequence length="202" mass="20893">MSRIVLASRNQGKIAELRRILGGLDVVGLDAFPGAPDVPETELTFEGNALLKARAIAAFTGLPAVADDSGLCVDALNGMPGVLSARWSGRFGDAAGDRDTANLQLVLDQLADVPDGLRGAAFVCAAALVVPGGAEHCVEGRMRGALVREPRGTGGFGYDPIFVPDGETRTTAEMSPAEKDAISHRGKAFRALADLVATANLP</sequence>
<name>A0A543IKG5_9ACTN</name>
<proteinExistence type="inferred from homology"/>
<evidence type="ECO:0000256" key="9">
    <source>
        <dbReference type="ARBA" id="ARBA00052017"/>
    </source>
</evidence>
<comment type="function">
    <text evidence="10">Pyrophosphatase that catalyzes the hydrolysis of nucleoside triphosphates to their monophosphate derivatives, with a high preference for the non-canonical purine nucleotides XTP (xanthosine triphosphate), dITP (deoxyinosine triphosphate) and ITP. Seems to function as a house-cleaning enzyme that removes non-canonical purine nucleotides from the nucleotide pool, thus preventing their incorporation into DNA/RNA and avoiding chromosomal lesions.</text>
</comment>
<protein>
    <recommendedName>
        <fullName evidence="10">dITP/XTP pyrophosphatase</fullName>
        <ecNumber evidence="10">3.6.1.66</ecNumber>
    </recommendedName>
    <alternativeName>
        <fullName evidence="10">Non-canonical purine NTP pyrophosphatase</fullName>
    </alternativeName>
    <alternativeName>
        <fullName evidence="10">Non-standard purine NTP pyrophosphatase</fullName>
    </alternativeName>
    <alternativeName>
        <fullName evidence="10">Nucleoside-triphosphate diphosphatase</fullName>
    </alternativeName>
    <alternativeName>
        <fullName evidence="10">Nucleoside-triphosphate pyrophosphatase</fullName>
        <shortName evidence="10">NTPase</shortName>
    </alternativeName>
</protein>
<comment type="similarity">
    <text evidence="1 10 11">Belongs to the HAM1 NTPase family.</text>
</comment>
<keyword evidence="4 10" id="KW-0547">Nucleotide-binding</keyword>
<dbReference type="GO" id="GO:0005829">
    <property type="term" value="C:cytosol"/>
    <property type="evidence" value="ECO:0007669"/>
    <property type="project" value="TreeGrafter"/>
</dbReference>
<evidence type="ECO:0000313" key="13">
    <source>
        <dbReference type="Proteomes" id="UP000316706"/>
    </source>
</evidence>
<dbReference type="InterPro" id="IPR002637">
    <property type="entry name" value="RdgB/HAM1"/>
</dbReference>
<comment type="caution">
    <text evidence="12">The sequence shown here is derived from an EMBL/GenBank/DDBJ whole genome shotgun (WGS) entry which is preliminary data.</text>
</comment>
<evidence type="ECO:0000256" key="10">
    <source>
        <dbReference type="HAMAP-Rule" id="MF_01405"/>
    </source>
</evidence>
<dbReference type="InterPro" id="IPR029001">
    <property type="entry name" value="ITPase-like_fam"/>
</dbReference>
<keyword evidence="3 10" id="KW-0479">Metal-binding</keyword>
<comment type="caution">
    <text evidence="10">Lacks conserved residue(s) required for the propagation of feature annotation.</text>
</comment>
<keyword evidence="13" id="KW-1185">Reference proteome</keyword>
<feature type="binding site" evidence="10">
    <location>
        <position position="69"/>
    </location>
    <ligand>
        <name>substrate</name>
    </ligand>
</feature>
<dbReference type="GO" id="GO:0035870">
    <property type="term" value="F:dITP diphosphatase activity"/>
    <property type="evidence" value="ECO:0007669"/>
    <property type="project" value="UniProtKB-UniRule"/>
</dbReference>
<dbReference type="GO" id="GO:0046872">
    <property type="term" value="F:metal ion binding"/>
    <property type="evidence" value="ECO:0007669"/>
    <property type="project" value="UniProtKB-KW"/>
</dbReference>
<comment type="catalytic activity">
    <reaction evidence="9 10">
        <text>XTP + H2O = XMP + diphosphate + H(+)</text>
        <dbReference type="Rhea" id="RHEA:28610"/>
        <dbReference type="ChEBI" id="CHEBI:15377"/>
        <dbReference type="ChEBI" id="CHEBI:15378"/>
        <dbReference type="ChEBI" id="CHEBI:33019"/>
        <dbReference type="ChEBI" id="CHEBI:57464"/>
        <dbReference type="ChEBI" id="CHEBI:61314"/>
        <dbReference type="EC" id="3.6.1.66"/>
    </reaction>
</comment>
<comment type="catalytic activity">
    <reaction evidence="8 10">
        <text>dITP + H2O = dIMP + diphosphate + H(+)</text>
        <dbReference type="Rhea" id="RHEA:28342"/>
        <dbReference type="ChEBI" id="CHEBI:15377"/>
        <dbReference type="ChEBI" id="CHEBI:15378"/>
        <dbReference type="ChEBI" id="CHEBI:33019"/>
        <dbReference type="ChEBI" id="CHEBI:61194"/>
        <dbReference type="ChEBI" id="CHEBI:61382"/>
        <dbReference type="EC" id="3.6.1.66"/>
    </reaction>
</comment>
<keyword evidence="5 10" id="KW-0378">Hydrolase</keyword>
<reference evidence="12 13" key="1">
    <citation type="submission" date="2019-06" db="EMBL/GenBank/DDBJ databases">
        <title>Sequencing the genomes of 1000 actinobacteria strains.</title>
        <authorList>
            <person name="Klenk H.-P."/>
        </authorList>
    </citation>
    <scope>NUCLEOTIDE SEQUENCE [LARGE SCALE GENOMIC DNA]</scope>
    <source>
        <strain evidence="12 13">DSM 45043</strain>
    </source>
</reference>
<feature type="binding site" evidence="10">
    <location>
        <position position="179"/>
    </location>
    <ligand>
        <name>substrate</name>
    </ligand>
</feature>
<dbReference type="Pfam" id="PF01725">
    <property type="entry name" value="Ham1p_like"/>
    <property type="match status" value="1"/>
</dbReference>
<dbReference type="GO" id="GO:0000166">
    <property type="term" value="F:nucleotide binding"/>
    <property type="evidence" value="ECO:0007669"/>
    <property type="project" value="UniProtKB-KW"/>
</dbReference>
<evidence type="ECO:0000256" key="1">
    <source>
        <dbReference type="ARBA" id="ARBA00008023"/>
    </source>
</evidence>
<dbReference type="CDD" id="cd00515">
    <property type="entry name" value="HAM1"/>
    <property type="match status" value="1"/>
</dbReference>
<dbReference type="EMBL" id="VFPO01000001">
    <property type="protein sequence ID" value="TQM71071.1"/>
    <property type="molecule type" value="Genomic_DNA"/>
</dbReference>
<dbReference type="GO" id="GO:0017111">
    <property type="term" value="F:ribonucleoside triphosphate phosphatase activity"/>
    <property type="evidence" value="ECO:0007669"/>
    <property type="project" value="InterPro"/>
</dbReference>
<evidence type="ECO:0000256" key="11">
    <source>
        <dbReference type="RuleBase" id="RU003781"/>
    </source>
</evidence>
<comment type="cofactor">
    <cofactor evidence="10">
        <name>Mg(2+)</name>
        <dbReference type="ChEBI" id="CHEBI:18420"/>
    </cofactor>
    <text evidence="10">Binds 1 Mg(2+) ion per subunit.</text>
</comment>
<evidence type="ECO:0000313" key="12">
    <source>
        <dbReference type="EMBL" id="TQM71071.1"/>
    </source>
</evidence>
<dbReference type="FunFam" id="3.90.950.10:FF:000001">
    <property type="entry name" value="dITP/XTP pyrophosphatase"/>
    <property type="match status" value="1"/>
</dbReference>
<dbReference type="EC" id="3.6.1.66" evidence="10"/>
<dbReference type="NCBIfam" id="TIGR00042">
    <property type="entry name" value="RdgB/HAM1 family non-canonical purine NTP pyrophosphatase"/>
    <property type="match status" value="1"/>
</dbReference>
<keyword evidence="6 10" id="KW-0460">Magnesium</keyword>
<evidence type="ECO:0000256" key="2">
    <source>
        <dbReference type="ARBA" id="ARBA00011738"/>
    </source>
</evidence>
<evidence type="ECO:0000256" key="3">
    <source>
        <dbReference type="ARBA" id="ARBA00022723"/>
    </source>
</evidence>
<dbReference type="GO" id="GO:0009117">
    <property type="term" value="P:nucleotide metabolic process"/>
    <property type="evidence" value="ECO:0007669"/>
    <property type="project" value="UniProtKB-KW"/>
</dbReference>
<dbReference type="PANTHER" id="PTHR11067:SF9">
    <property type="entry name" value="INOSINE TRIPHOSPHATE PYROPHOSPHATASE"/>
    <property type="match status" value="1"/>
</dbReference>
<evidence type="ECO:0000256" key="8">
    <source>
        <dbReference type="ARBA" id="ARBA00051875"/>
    </source>
</evidence>
<evidence type="ECO:0000256" key="6">
    <source>
        <dbReference type="ARBA" id="ARBA00022842"/>
    </source>
</evidence>
<feature type="binding site" evidence="10">
    <location>
        <begin position="8"/>
        <end position="13"/>
    </location>
    <ligand>
        <name>substrate</name>
    </ligand>
</feature>
<feature type="active site" description="Proton acceptor" evidence="10">
    <location>
        <position position="68"/>
    </location>
</feature>
<dbReference type="GO" id="GO:0036220">
    <property type="term" value="F:ITP diphosphatase activity"/>
    <property type="evidence" value="ECO:0007669"/>
    <property type="project" value="UniProtKB-UniRule"/>
</dbReference>
<organism evidence="12 13">
    <name type="scientific">Actinomadura hallensis</name>
    <dbReference type="NCBI Taxonomy" id="337895"/>
    <lineage>
        <taxon>Bacteria</taxon>
        <taxon>Bacillati</taxon>
        <taxon>Actinomycetota</taxon>
        <taxon>Actinomycetes</taxon>
        <taxon>Streptosporangiales</taxon>
        <taxon>Thermomonosporaceae</taxon>
        <taxon>Actinomadura</taxon>
    </lineage>
</organism>
<dbReference type="AlphaFoldDB" id="A0A543IKG5"/>
<accession>A0A543IKG5</accession>
<feature type="binding site" evidence="10">
    <location>
        <begin position="184"/>
        <end position="185"/>
    </location>
    <ligand>
        <name>substrate</name>
    </ligand>
</feature>
<dbReference type="InterPro" id="IPR020922">
    <property type="entry name" value="dITP/XTP_pyrophosphatase"/>
</dbReference>
<keyword evidence="7 10" id="KW-0546">Nucleotide metabolism</keyword>
<comment type="subunit">
    <text evidence="2 10">Homodimer.</text>
</comment>
<dbReference type="Proteomes" id="UP000316706">
    <property type="component" value="Unassembled WGS sequence"/>
</dbReference>
<dbReference type="Gene3D" id="3.90.950.10">
    <property type="match status" value="1"/>
</dbReference>
<evidence type="ECO:0000256" key="7">
    <source>
        <dbReference type="ARBA" id="ARBA00023080"/>
    </source>
</evidence>
<dbReference type="OrthoDB" id="9807456at2"/>